<evidence type="ECO:0000313" key="6">
    <source>
        <dbReference type="EMBL" id="MBM6912327.1"/>
    </source>
</evidence>
<sequence length="301" mass="34094">MDITHLTYFVTVAKHKSFTKAAQALHVSQPSLSKAVRLLENEWNTKLFKRCGHRIELTADAQAVLPQIENLVQRFEALQHQMSRDYDTEEGNLSLGIPPMVGSSFLSPLIRDFMKAYPRISLQVTEHGSHHIAELIHEGRLQVGFVSLPVPAMADADLQSYIFTKQPLRYVVTPDSPFADYTSVTLEEIKKEPLVFFQQSFSLYDIILGRFQEIGARPNIVAQSNNWDFVTELVKSGLGGAILPQAICRRLSGDAFRIIPITPCINWVLGMVWDERSMIIPATRLWVNYFKTHVSNEQSPL</sequence>
<dbReference type="PANTHER" id="PTHR30419">
    <property type="entry name" value="HTH-TYPE TRANSCRIPTIONAL REGULATOR YBHD"/>
    <property type="match status" value="1"/>
</dbReference>
<dbReference type="InterPro" id="IPR000847">
    <property type="entry name" value="LysR_HTH_N"/>
</dbReference>
<dbReference type="EMBL" id="JACJLA010000004">
    <property type="protein sequence ID" value="MBM6912327.1"/>
    <property type="molecule type" value="Genomic_DNA"/>
</dbReference>
<protein>
    <submittedName>
        <fullName evidence="6">LysR family transcriptional regulator</fullName>
    </submittedName>
</protein>
<evidence type="ECO:0000256" key="4">
    <source>
        <dbReference type="ARBA" id="ARBA00023163"/>
    </source>
</evidence>
<proteinExistence type="inferred from homology"/>
<keyword evidence="3" id="KW-0238">DNA-binding</keyword>
<organism evidence="6 7">
    <name type="scientific">Veillonella magna</name>
    <dbReference type="NCBI Taxonomy" id="464322"/>
    <lineage>
        <taxon>Bacteria</taxon>
        <taxon>Bacillati</taxon>
        <taxon>Bacillota</taxon>
        <taxon>Negativicutes</taxon>
        <taxon>Veillonellales</taxon>
        <taxon>Veillonellaceae</taxon>
        <taxon>Veillonella</taxon>
    </lineage>
</organism>
<dbReference type="SUPFAM" id="SSF53850">
    <property type="entry name" value="Periplasmic binding protein-like II"/>
    <property type="match status" value="1"/>
</dbReference>
<reference evidence="6 7" key="1">
    <citation type="journal article" date="2021" name="Sci. Rep.">
        <title>The distribution of antibiotic resistance genes in chicken gut microbiota commensals.</title>
        <authorList>
            <person name="Juricova H."/>
            <person name="Matiasovicova J."/>
            <person name="Kubasova T."/>
            <person name="Cejkova D."/>
            <person name="Rychlik I."/>
        </authorList>
    </citation>
    <scope>NUCLEOTIDE SEQUENCE [LARGE SCALE GENOMIC DNA]</scope>
    <source>
        <strain evidence="6 7">An537</strain>
    </source>
</reference>
<feature type="domain" description="HTH lysR-type" evidence="5">
    <location>
        <begin position="1"/>
        <end position="58"/>
    </location>
</feature>
<dbReference type="Proteomes" id="UP000707138">
    <property type="component" value="Unassembled WGS sequence"/>
</dbReference>
<evidence type="ECO:0000259" key="5">
    <source>
        <dbReference type="PROSITE" id="PS50931"/>
    </source>
</evidence>
<dbReference type="Gene3D" id="3.40.190.290">
    <property type="match status" value="1"/>
</dbReference>
<accession>A0ABS2GGB8</accession>
<evidence type="ECO:0000313" key="7">
    <source>
        <dbReference type="Proteomes" id="UP000707138"/>
    </source>
</evidence>
<dbReference type="RefSeq" id="WP_028254450.1">
    <property type="nucleotide sequence ID" value="NZ_CATYZF010000014.1"/>
</dbReference>
<evidence type="ECO:0000256" key="1">
    <source>
        <dbReference type="ARBA" id="ARBA00009437"/>
    </source>
</evidence>
<dbReference type="InterPro" id="IPR005119">
    <property type="entry name" value="LysR_subst-bd"/>
</dbReference>
<name>A0ABS2GGB8_9FIRM</name>
<keyword evidence="2" id="KW-0805">Transcription regulation</keyword>
<dbReference type="Gene3D" id="1.10.10.10">
    <property type="entry name" value="Winged helix-like DNA-binding domain superfamily/Winged helix DNA-binding domain"/>
    <property type="match status" value="1"/>
</dbReference>
<dbReference type="SUPFAM" id="SSF46785">
    <property type="entry name" value="Winged helix' DNA-binding domain"/>
    <property type="match status" value="1"/>
</dbReference>
<dbReference type="PRINTS" id="PR00039">
    <property type="entry name" value="HTHLYSR"/>
</dbReference>
<dbReference type="InterPro" id="IPR036388">
    <property type="entry name" value="WH-like_DNA-bd_sf"/>
</dbReference>
<comment type="similarity">
    <text evidence="1">Belongs to the LysR transcriptional regulatory family.</text>
</comment>
<dbReference type="PROSITE" id="PS50931">
    <property type="entry name" value="HTH_LYSR"/>
    <property type="match status" value="1"/>
</dbReference>
<dbReference type="InterPro" id="IPR036390">
    <property type="entry name" value="WH_DNA-bd_sf"/>
</dbReference>
<evidence type="ECO:0000256" key="2">
    <source>
        <dbReference type="ARBA" id="ARBA00023015"/>
    </source>
</evidence>
<dbReference type="Pfam" id="PF00126">
    <property type="entry name" value="HTH_1"/>
    <property type="match status" value="1"/>
</dbReference>
<gene>
    <name evidence="6" type="ORF">H6A01_03140</name>
</gene>
<keyword evidence="4" id="KW-0804">Transcription</keyword>
<dbReference type="PANTHER" id="PTHR30419:SF8">
    <property type="entry name" value="NITROGEN ASSIMILATION TRANSCRIPTIONAL ACTIVATOR-RELATED"/>
    <property type="match status" value="1"/>
</dbReference>
<comment type="caution">
    <text evidence="6">The sequence shown here is derived from an EMBL/GenBank/DDBJ whole genome shotgun (WGS) entry which is preliminary data.</text>
</comment>
<keyword evidence="7" id="KW-1185">Reference proteome</keyword>
<dbReference type="InterPro" id="IPR050950">
    <property type="entry name" value="HTH-type_LysR_regulators"/>
</dbReference>
<dbReference type="Pfam" id="PF03466">
    <property type="entry name" value="LysR_substrate"/>
    <property type="match status" value="1"/>
</dbReference>
<evidence type="ECO:0000256" key="3">
    <source>
        <dbReference type="ARBA" id="ARBA00023125"/>
    </source>
</evidence>